<keyword evidence="4" id="KW-1185">Reference proteome</keyword>
<organism evidence="3 4">
    <name type="scientific">Cyclopterus lumpus</name>
    <name type="common">Lumpsucker</name>
    <dbReference type="NCBI Taxonomy" id="8103"/>
    <lineage>
        <taxon>Eukaryota</taxon>
        <taxon>Metazoa</taxon>
        <taxon>Chordata</taxon>
        <taxon>Craniata</taxon>
        <taxon>Vertebrata</taxon>
        <taxon>Euteleostomi</taxon>
        <taxon>Actinopterygii</taxon>
        <taxon>Neopterygii</taxon>
        <taxon>Teleostei</taxon>
        <taxon>Neoteleostei</taxon>
        <taxon>Acanthomorphata</taxon>
        <taxon>Eupercaria</taxon>
        <taxon>Perciformes</taxon>
        <taxon>Cottioidei</taxon>
        <taxon>Cottales</taxon>
        <taxon>Cyclopteridae</taxon>
        <taxon>Cyclopterus</taxon>
    </lineage>
</organism>
<feature type="region of interest" description="Disordered" evidence="1">
    <location>
        <begin position="19"/>
        <end position="39"/>
    </location>
</feature>
<accession>A0A8C2X0Z2</accession>
<feature type="chain" id="PRO_5034436255" evidence="2">
    <location>
        <begin position="18"/>
        <end position="63"/>
    </location>
</feature>
<keyword evidence="2" id="KW-0732">Signal</keyword>
<feature type="signal peptide" evidence="2">
    <location>
        <begin position="1"/>
        <end position="17"/>
    </location>
</feature>
<proteinExistence type="predicted"/>
<evidence type="ECO:0000256" key="2">
    <source>
        <dbReference type="SAM" id="SignalP"/>
    </source>
</evidence>
<sequence length="63" mass="6744">MLKEVFVLGCLLSLALAQPVSGSTTKSPTVTTKSTTTTQSTATTQPIVIPQWFQALLALLRPR</sequence>
<dbReference type="Proteomes" id="UP000694565">
    <property type="component" value="Unplaced"/>
</dbReference>
<name>A0A8C2X0Z2_CYCLU</name>
<evidence type="ECO:0000256" key="1">
    <source>
        <dbReference type="SAM" id="MobiDB-lite"/>
    </source>
</evidence>
<reference evidence="3" key="2">
    <citation type="submission" date="2025-09" db="UniProtKB">
        <authorList>
            <consortium name="Ensembl"/>
        </authorList>
    </citation>
    <scope>IDENTIFICATION</scope>
</reference>
<dbReference type="AlphaFoldDB" id="A0A8C2X0Z2"/>
<evidence type="ECO:0000313" key="3">
    <source>
        <dbReference type="Ensembl" id="ENSCLMP00005009731.1"/>
    </source>
</evidence>
<evidence type="ECO:0000313" key="4">
    <source>
        <dbReference type="Proteomes" id="UP000694565"/>
    </source>
</evidence>
<reference evidence="3" key="1">
    <citation type="submission" date="2025-08" db="UniProtKB">
        <authorList>
            <consortium name="Ensembl"/>
        </authorList>
    </citation>
    <scope>IDENTIFICATION</scope>
</reference>
<dbReference type="Ensembl" id="ENSCLMT00005010551.1">
    <property type="protein sequence ID" value="ENSCLMP00005009731.1"/>
    <property type="gene ID" value="ENSCLMG00005005437.1"/>
</dbReference>
<protein>
    <submittedName>
        <fullName evidence="3">Uncharacterized protein</fullName>
    </submittedName>
</protein>